<dbReference type="AlphaFoldDB" id="A0A9P5XZR0"/>
<reference evidence="3" key="1">
    <citation type="submission" date="2020-11" db="EMBL/GenBank/DDBJ databases">
        <authorList>
            <consortium name="DOE Joint Genome Institute"/>
            <person name="Ahrendt S."/>
            <person name="Riley R."/>
            <person name="Andreopoulos W."/>
            <person name="Labutti K."/>
            <person name="Pangilinan J."/>
            <person name="Ruiz-Duenas F.J."/>
            <person name="Barrasa J.M."/>
            <person name="Sanchez-Garcia M."/>
            <person name="Camarero S."/>
            <person name="Miyauchi S."/>
            <person name="Serrano A."/>
            <person name="Linde D."/>
            <person name="Babiker R."/>
            <person name="Drula E."/>
            <person name="Ayuso-Fernandez I."/>
            <person name="Pacheco R."/>
            <person name="Padilla G."/>
            <person name="Ferreira P."/>
            <person name="Barriuso J."/>
            <person name="Kellner H."/>
            <person name="Castanera R."/>
            <person name="Alfaro M."/>
            <person name="Ramirez L."/>
            <person name="Pisabarro A.G."/>
            <person name="Kuo A."/>
            <person name="Tritt A."/>
            <person name="Lipzen A."/>
            <person name="He G."/>
            <person name="Yan M."/>
            <person name="Ng V."/>
            <person name="Cullen D."/>
            <person name="Martin F."/>
            <person name="Rosso M.-N."/>
            <person name="Henrissat B."/>
            <person name="Hibbett D."/>
            <person name="Martinez A.T."/>
            <person name="Grigoriev I.V."/>
        </authorList>
    </citation>
    <scope>NUCLEOTIDE SEQUENCE</scope>
    <source>
        <strain evidence="3">CBS 247.69</strain>
    </source>
</reference>
<proteinExistence type="predicted"/>
<organism evidence="3 4">
    <name type="scientific">Collybia nuda</name>
    <dbReference type="NCBI Taxonomy" id="64659"/>
    <lineage>
        <taxon>Eukaryota</taxon>
        <taxon>Fungi</taxon>
        <taxon>Dikarya</taxon>
        <taxon>Basidiomycota</taxon>
        <taxon>Agaricomycotina</taxon>
        <taxon>Agaricomycetes</taxon>
        <taxon>Agaricomycetidae</taxon>
        <taxon>Agaricales</taxon>
        <taxon>Tricholomatineae</taxon>
        <taxon>Clitocybaceae</taxon>
        <taxon>Collybia</taxon>
    </lineage>
</organism>
<dbReference type="PANTHER" id="PTHR12100">
    <property type="entry name" value="SEC10"/>
    <property type="match status" value="1"/>
</dbReference>
<dbReference type="GO" id="GO:0000145">
    <property type="term" value="C:exocyst"/>
    <property type="evidence" value="ECO:0007669"/>
    <property type="project" value="TreeGrafter"/>
</dbReference>
<dbReference type="InterPro" id="IPR001810">
    <property type="entry name" value="F-box_dom"/>
</dbReference>
<dbReference type="PANTHER" id="PTHR12100:SF1">
    <property type="entry name" value="RECYCLIN-1"/>
    <property type="match status" value="1"/>
</dbReference>
<feature type="compositionally biased region" description="Basic and acidic residues" evidence="1">
    <location>
        <begin position="676"/>
        <end position="698"/>
    </location>
</feature>
<dbReference type="SUPFAM" id="SSF81383">
    <property type="entry name" value="F-box domain"/>
    <property type="match status" value="1"/>
</dbReference>
<feature type="region of interest" description="Disordered" evidence="1">
    <location>
        <begin position="619"/>
        <end position="731"/>
    </location>
</feature>
<evidence type="ECO:0000256" key="1">
    <source>
        <dbReference type="SAM" id="MobiDB-lite"/>
    </source>
</evidence>
<feature type="domain" description="F-box" evidence="2">
    <location>
        <begin position="41"/>
        <end position="87"/>
    </location>
</feature>
<dbReference type="Pfam" id="PF12937">
    <property type="entry name" value="F-box-like"/>
    <property type="match status" value="1"/>
</dbReference>
<evidence type="ECO:0000313" key="4">
    <source>
        <dbReference type="Proteomes" id="UP000807353"/>
    </source>
</evidence>
<feature type="compositionally biased region" description="Gly residues" evidence="1">
    <location>
        <begin position="629"/>
        <end position="641"/>
    </location>
</feature>
<evidence type="ECO:0000259" key="2">
    <source>
        <dbReference type="PROSITE" id="PS50181"/>
    </source>
</evidence>
<feature type="compositionally biased region" description="Polar residues" evidence="1">
    <location>
        <begin position="711"/>
        <end position="731"/>
    </location>
</feature>
<feature type="compositionally biased region" description="Acidic residues" evidence="1">
    <location>
        <begin position="665"/>
        <end position="675"/>
    </location>
</feature>
<protein>
    <submittedName>
        <fullName evidence="3">Exocyst complex component Sec10-domain-containing protein</fullName>
    </submittedName>
</protein>
<keyword evidence="4" id="KW-1185">Reference proteome</keyword>
<dbReference type="OrthoDB" id="5554140at2759"/>
<dbReference type="GO" id="GO:0006893">
    <property type="term" value="P:Golgi to plasma membrane transport"/>
    <property type="evidence" value="ECO:0007669"/>
    <property type="project" value="TreeGrafter"/>
</dbReference>
<dbReference type="PROSITE" id="PS50181">
    <property type="entry name" value="FBOX"/>
    <property type="match status" value="1"/>
</dbReference>
<dbReference type="InterPro" id="IPR036047">
    <property type="entry name" value="F-box-like_dom_sf"/>
</dbReference>
<comment type="caution">
    <text evidence="3">The sequence shown here is derived from an EMBL/GenBank/DDBJ whole genome shotgun (WGS) entry which is preliminary data.</text>
</comment>
<evidence type="ECO:0000313" key="3">
    <source>
        <dbReference type="EMBL" id="KAF9458630.1"/>
    </source>
</evidence>
<dbReference type="Gene3D" id="1.20.1280.50">
    <property type="match status" value="1"/>
</dbReference>
<dbReference type="InterPro" id="IPR009976">
    <property type="entry name" value="Sec10-like"/>
</dbReference>
<dbReference type="EMBL" id="MU150335">
    <property type="protein sequence ID" value="KAF9458630.1"/>
    <property type="molecule type" value="Genomic_DNA"/>
</dbReference>
<accession>A0A9P5XZR0</accession>
<dbReference type="Pfam" id="PF07393">
    <property type="entry name" value="Sec10_HB"/>
    <property type="match status" value="1"/>
</dbReference>
<gene>
    <name evidence="3" type="ORF">BDZ94DRAFT_1270246</name>
</gene>
<dbReference type="GO" id="GO:0006887">
    <property type="term" value="P:exocytosis"/>
    <property type="evidence" value="ECO:0007669"/>
    <property type="project" value="TreeGrafter"/>
</dbReference>
<dbReference type="Proteomes" id="UP000807353">
    <property type="component" value="Unassembled WGS sequence"/>
</dbReference>
<name>A0A9P5XZR0_9AGAR</name>
<dbReference type="InterPro" id="IPR048627">
    <property type="entry name" value="Sec10_HB"/>
</dbReference>
<sequence>MEKFATLEPVRLYSRAFASNPVPSTQDVAPPPPMIGRILASTPIGRLPALIHAQIIRYLPVPDIPAYARVCRSANAVVEDEEFWARRWKVLRIVSHEKQDVEDSPGSGKAKEGTTPFEEVLDLLEGRGQEKSGLEKAASVAIVEAEVDEFGDFAEADLGGQHIRLAGDDEMGDFVGGGSGGGGGFGGFNLFGSTPAPEPLPLPVTTKQPSTTKQLYKRAHILLKPLAVTALSPSTPPHQVLTALGAYITPAMVSPPPSASSSLMSATHSTQPTLLTQSTLLALLARFLSPNLQPLRNWAVFGSALRTAMDRFDASLLAAFDGADGRGDEAGMREAAEASWGVWTALEGGGIVGAGDWEMGKVWAEKREIFYEQGKWDPLDNITSENSLDFTAMDEFMGSVLASLHEHGARAVRVFPPAAQVLLAFGDRIAGEVVGEYVGTLLTRARELQAEELHGGSAMAGGQDLPAYSGTFLKAVAATFREAWRMVDVIMTAAAERADSGVRKERAEDVVYRMFESNMDEYLDEEVESVKHILETICKGWDREASKASSPGMNNADAHPRFLSSQNPAQEKRNVLASFTSVLLLPVTIVPRMGRGVGGVLMTGGTAAVQGIAMLNPQRWGSTTNSARSGGGGVSTSGWGIGSNPSVGSTNPGKVEDDATLFELGADEEDEDEDDVKEKKEAEEEDPWAAREKADSRPRSMPPSETPTVVARTNSTQDAVPSHTRNLSKQSATTENKLELLLSLDIALEVIHADRESLKRVETFSGYPGHYGHRVRDTIEEVFILMLQALGEGHLSKGFAQATEQMTTYKPAEHAETTSVAPLLQFFELVHIGDTIQSMVQVYFDKELAHHIDKTDFLNAVVREKKRFENTLDDSVAAGLNAGTEVLMNQVEHIILTLTKPREYYPPEDGPLDLGPTKGCTEAIKCLDMHCRLLKGSTSKDVLEVFYQEIGIRLIAILQKHIKRQIISLNGGFQVIADLNTYHAFISSLKVPTITSEFSHLKMLGHVYVVEDAKDLAQIVRDVTRYGGAYRPEDIYEFIQRRSDWKKIEKIVDKTMYNLSFKEDCIIC</sequence>